<keyword evidence="2" id="KW-1185">Reference proteome</keyword>
<organism evidence="1 2">
    <name type="scientific">Synaphobranchus kaupii</name>
    <name type="common">Kaup's arrowtooth eel</name>
    <dbReference type="NCBI Taxonomy" id="118154"/>
    <lineage>
        <taxon>Eukaryota</taxon>
        <taxon>Metazoa</taxon>
        <taxon>Chordata</taxon>
        <taxon>Craniata</taxon>
        <taxon>Vertebrata</taxon>
        <taxon>Euteleostomi</taxon>
        <taxon>Actinopterygii</taxon>
        <taxon>Neopterygii</taxon>
        <taxon>Teleostei</taxon>
        <taxon>Anguilliformes</taxon>
        <taxon>Synaphobranchidae</taxon>
        <taxon>Synaphobranchus</taxon>
    </lineage>
</organism>
<dbReference type="EMBL" id="JAINUF010000002">
    <property type="protein sequence ID" value="KAJ8374758.1"/>
    <property type="molecule type" value="Genomic_DNA"/>
</dbReference>
<dbReference type="Proteomes" id="UP001152622">
    <property type="component" value="Chromosome 2"/>
</dbReference>
<sequence length="84" mass="8893">MWTGPPLYHLDLLPQLHILACLCLLTPRTVTDTTALTSQLPPFGSFAITLLLCLAAKTVLGDSGKLFVCVGVALAVSLSRLKGD</sequence>
<accession>A0A9Q1G4B9</accession>
<proteinExistence type="predicted"/>
<comment type="caution">
    <text evidence="1">The sequence shown here is derived from an EMBL/GenBank/DDBJ whole genome shotgun (WGS) entry which is preliminary data.</text>
</comment>
<name>A0A9Q1G4B9_SYNKA</name>
<protein>
    <submittedName>
        <fullName evidence="1">Uncharacterized protein</fullName>
    </submittedName>
</protein>
<gene>
    <name evidence="1" type="ORF">SKAU_G00053380</name>
</gene>
<reference evidence="1" key="1">
    <citation type="journal article" date="2023" name="Science">
        <title>Genome structures resolve the early diversification of teleost fishes.</title>
        <authorList>
            <person name="Parey E."/>
            <person name="Louis A."/>
            <person name="Montfort J."/>
            <person name="Bouchez O."/>
            <person name="Roques C."/>
            <person name="Iampietro C."/>
            <person name="Lluch J."/>
            <person name="Castinel A."/>
            <person name="Donnadieu C."/>
            <person name="Desvignes T."/>
            <person name="Floi Bucao C."/>
            <person name="Jouanno E."/>
            <person name="Wen M."/>
            <person name="Mejri S."/>
            <person name="Dirks R."/>
            <person name="Jansen H."/>
            <person name="Henkel C."/>
            <person name="Chen W.J."/>
            <person name="Zahm M."/>
            <person name="Cabau C."/>
            <person name="Klopp C."/>
            <person name="Thompson A.W."/>
            <person name="Robinson-Rechavi M."/>
            <person name="Braasch I."/>
            <person name="Lecointre G."/>
            <person name="Bobe J."/>
            <person name="Postlethwait J.H."/>
            <person name="Berthelot C."/>
            <person name="Roest Crollius H."/>
            <person name="Guiguen Y."/>
        </authorList>
    </citation>
    <scope>NUCLEOTIDE SEQUENCE</scope>
    <source>
        <strain evidence="1">WJC10195</strain>
    </source>
</reference>
<dbReference type="AlphaFoldDB" id="A0A9Q1G4B9"/>
<evidence type="ECO:0000313" key="1">
    <source>
        <dbReference type="EMBL" id="KAJ8374758.1"/>
    </source>
</evidence>
<evidence type="ECO:0000313" key="2">
    <source>
        <dbReference type="Proteomes" id="UP001152622"/>
    </source>
</evidence>